<protein>
    <submittedName>
        <fullName evidence="2">Glycerophosphoryl diester phosphodiesterase</fullName>
    </submittedName>
</protein>
<gene>
    <name evidence="2" type="ORF">GCM10011390_44640</name>
</gene>
<dbReference type="GO" id="GO:0006629">
    <property type="term" value="P:lipid metabolic process"/>
    <property type="evidence" value="ECO:0007669"/>
    <property type="project" value="InterPro"/>
</dbReference>
<evidence type="ECO:0000259" key="1">
    <source>
        <dbReference type="Pfam" id="PF03009"/>
    </source>
</evidence>
<reference evidence="2" key="1">
    <citation type="journal article" date="2014" name="Int. J. Syst. Evol. Microbiol.">
        <title>Complete genome sequence of Corynebacterium casei LMG S-19264T (=DSM 44701T), isolated from a smear-ripened cheese.</title>
        <authorList>
            <consortium name="US DOE Joint Genome Institute (JGI-PGF)"/>
            <person name="Walter F."/>
            <person name="Albersmeier A."/>
            <person name="Kalinowski J."/>
            <person name="Ruckert C."/>
        </authorList>
    </citation>
    <scope>NUCLEOTIDE SEQUENCE</scope>
    <source>
        <strain evidence="2">CGMCC 1.15367</strain>
    </source>
</reference>
<organism evidence="2 3">
    <name type="scientific">Aureimonas endophytica</name>
    <dbReference type="NCBI Taxonomy" id="2027858"/>
    <lineage>
        <taxon>Bacteria</taxon>
        <taxon>Pseudomonadati</taxon>
        <taxon>Pseudomonadota</taxon>
        <taxon>Alphaproteobacteria</taxon>
        <taxon>Hyphomicrobiales</taxon>
        <taxon>Aurantimonadaceae</taxon>
        <taxon>Aureimonas</taxon>
    </lineage>
</organism>
<dbReference type="RefSeq" id="WP_188912472.1">
    <property type="nucleotide sequence ID" value="NZ_BMIQ01000009.1"/>
</dbReference>
<dbReference type="InterPro" id="IPR017946">
    <property type="entry name" value="PLC-like_Pdiesterase_TIM-brl"/>
</dbReference>
<dbReference type="Gene3D" id="3.20.20.190">
    <property type="entry name" value="Phosphatidylinositol (PI) phosphodiesterase"/>
    <property type="match status" value="1"/>
</dbReference>
<keyword evidence="3" id="KW-1185">Reference proteome</keyword>
<dbReference type="InterPro" id="IPR030395">
    <property type="entry name" value="GP_PDE_dom"/>
</dbReference>
<dbReference type="GO" id="GO:0008081">
    <property type="term" value="F:phosphoric diester hydrolase activity"/>
    <property type="evidence" value="ECO:0007669"/>
    <property type="project" value="InterPro"/>
</dbReference>
<dbReference type="AlphaFoldDB" id="A0A917A0W4"/>
<reference evidence="2" key="2">
    <citation type="submission" date="2020-09" db="EMBL/GenBank/DDBJ databases">
        <authorList>
            <person name="Sun Q."/>
            <person name="Zhou Y."/>
        </authorList>
    </citation>
    <scope>NUCLEOTIDE SEQUENCE</scope>
    <source>
        <strain evidence="2">CGMCC 1.15367</strain>
    </source>
</reference>
<evidence type="ECO:0000313" key="2">
    <source>
        <dbReference type="EMBL" id="GGE20441.1"/>
    </source>
</evidence>
<feature type="domain" description="GP-PDE" evidence="1">
    <location>
        <begin position="44"/>
        <end position="283"/>
    </location>
</feature>
<name>A0A917A0W4_9HYPH</name>
<proteinExistence type="predicted"/>
<evidence type="ECO:0000313" key="3">
    <source>
        <dbReference type="Proteomes" id="UP000644699"/>
    </source>
</evidence>
<dbReference type="Pfam" id="PF03009">
    <property type="entry name" value="GDPD"/>
    <property type="match status" value="1"/>
</dbReference>
<accession>A0A917A0W4</accession>
<dbReference type="SUPFAM" id="SSF51695">
    <property type="entry name" value="PLC-like phosphodiesterases"/>
    <property type="match status" value="1"/>
</dbReference>
<comment type="caution">
    <text evidence="2">The sequence shown here is derived from an EMBL/GenBank/DDBJ whole genome shotgun (WGS) entry which is preliminary data.</text>
</comment>
<dbReference type="Proteomes" id="UP000644699">
    <property type="component" value="Unassembled WGS sequence"/>
</dbReference>
<dbReference type="EMBL" id="BMIQ01000009">
    <property type="protein sequence ID" value="GGE20441.1"/>
    <property type="molecule type" value="Genomic_DNA"/>
</dbReference>
<sequence length="293" mass="30684">MRETNGESAGAVRGAAGVALDRDGHRCLLKWHRGRRRAGDLAFTAARIAEGMALGASMEIDLRRHGGGGFAVLHDEDLHPATTGRGPVAAAGRETLRGLRLAAPDGAPTDHPVLLLEDLARIMARAGGHPEALLQLDMKTPAAAIGPADAAAFAETVGPVARWMILSSGDAASAALLSRACPELRLGYDPCHDDSAAELRASGDFSGFVAQAVAAAPEAGMIYLDHELVLLAEERGFDLVGAFHGEGRTVDAYTIASAAPENLRTVERLLALKVDQITTDDPEGLEALVRGRR</sequence>